<evidence type="ECO:0000313" key="9">
    <source>
        <dbReference type="EMBL" id="KAJ3103452.1"/>
    </source>
</evidence>
<dbReference type="GO" id="GO:0005829">
    <property type="term" value="C:cytosol"/>
    <property type="evidence" value="ECO:0007669"/>
    <property type="project" value="TreeGrafter"/>
</dbReference>
<evidence type="ECO:0000256" key="1">
    <source>
        <dbReference type="ARBA" id="ARBA00009156"/>
    </source>
</evidence>
<keyword evidence="10" id="KW-1185">Reference proteome</keyword>
<keyword evidence="6" id="KW-0119">Carbohydrate metabolism</keyword>
<keyword evidence="6" id="KW-0547">Nucleotide-binding</keyword>
<dbReference type="GO" id="GO:0004856">
    <property type="term" value="F:D-xylulokinase activity"/>
    <property type="evidence" value="ECO:0007669"/>
    <property type="project" value="UniProtKB-UniRule"/>
</dbReference>
<evidence type="ECO:0000259" key="8">
    <source>
        <dbReference type="Pfam" id="PF02782"/>
    </source>
</evidence>
<sequence length="546" mass="57379">MLVLGLDLSTQTMSAVVADFDSQEIVAAASIPLDSLGYGTTNGVIHRGNSEVVVPSALFVAALDAVLVVLKSKVDLANVAAISGCGQQHGSIFWAKGAKEALATLDSSRSLADQLANVFCIPEAPIWMDSSTTNYCRKLEVALGGPTALANLTGSRAYERFTGPQIAKQVHENATNFAKCERIGLISSLLPSLLTGTYAGIDQSDASGMNILDIHTKNWSPKVTQAIVEGSTTTAETLLGLLGDPDVPHIPLHARVAPYFIARYGFNAGCRVVPFTGDNPSTLAGLGVGAPGDLAVSLGTSDTAFVVVKKEDCIPNGEEGHVLVNPVDANSFIIMLCFKNGSLVREKIRDDTASGTKTWTEFNELVLAQPVGNNGVVGFFHPDPEITPPTEVPATHIFSAAESIVPSVSIADFAPGVVARAVIESQMLRLRHHTRKLGVRSVHRVLVSGGASANSVICQILSDVFNAPVVKVADAAVSESAAAYGGVLRAIHALKSEAAGSDKFVTYEPAITVKVVSEPNSKNAVVYEELLPRFAVLEAKSCELSK</sequence>
<dbReference type="SUPFAM" id="SSF53067">
    <property type="entry name" value="Actin-like ATPase domain"/>
    <property type="match status" value="2"/>
</dbReference>
<comment type="caution">
    <text evidence="9">The sequence shown here is derived from an EMBL/GenBank/DDBJ whole genome shotgun (WGS) entry which is preliminary data.</text>
</comment>
<evidence type="ECO:0000256" key="3">
    <source>
        <dbReference type="ARBA" id="ARBA00022679"/>
    </source>
</evidence>
<evidence type="ECO:0000256" key="5">
    <source>
        <dbReference type="ARBA" id="ARBA00048885"/>
    </source>
</evidence>
<evidence type="ECO:0000256" key="4">
    <source>
        <dbReference type="ARBA" id="ARBA00022777"/>
    </source>
</evidence>
<dbReference type="PANTHER" id="PTHR10196">
    <property type="entry name" value="SUGAR KINASE"/>
    <property type="match status" value="1"/>
</dbReference>
<dbReference type="InterPro" id="IPR042024">
    <property type="entry name" value="D-XK_euk"/>
</dbReference>
<dbReference type="PIRSF" id="PIRSF000538">
    <property type="entry name" value="GlpK"/>
    <property type="match status" value="1"/>
</dbReference>
<dbReference type="GO" id="GO:0042732">
    <property type="term" value="P:D-xylose metabolic process"/>
    <property type="evidence" value="ECO:0007669"/>
    <property type="project" value="UniProtKB-UniRule"/>
</dbReference>
<dbReference type="Proteomes" id="UP001211907">
    <property type="component" value="Unassembled WGS sequence"/>
</dbReference>
<organism evidence="9 10">
    <name type="scientific">Physocladia obscura</name>
    <dbReference type="NCBI Taxonomy" id="109957"/>
    <lineage>
        <taxon>Eukaryota</taxon>
        <taxon>Fungi</taxon>
        <taxon>Fungi incertae sedis</taxon>
        <taxon>Chytridiomycota</taxon>
        <taxon>Chytridiomycota incertae sedis</taxon>
        <taxon>Chytridiomycetes</taxon>
        <taxon>Chytridiales</taxon>
        <taxon>Chytriomycetaceae</taxon>
        <taxon>Physocladia</taxon>
    </lineage>
</organism>
<dbReference type="InterPro" id="IPR018485">
    <property type="entry name" value="FGGY_C"/>
</dbReference>
<dbReference type="Pfam" id="PF02782">
    <property type="entry name" value="FGGY_C"/>
    <property type="match status" value="1"/>
</dbReference>
<comment type="similarity">
    <text evidence="1 6">Belongs to the FGGY kinase family.</text>
</comment>
<dbReference type="InterPro" id="IPR043129">
    <property type="entry name" value="ATPase_NBD"/>
</dbReference>
<dbReference type="Pfam" id="PF00370">
    <property type="entry name" value="FGGY_N"/>
    <property type="match status" value="1"/>
</dbReference>
<evidence type="ECO:0000256" key="6">
    <source>
        <dbReference type="RuleBase" id="RU367058"/>
    </source>
</evidence>
<keyword evidence="4 6" id="KW-0418">Kinase</keyword>
<feature type="domain" description="Carbohydrate kinase FGGY C-terminal" evidence="8">
    <location>
        <begin position="294"/>
        <end position="493"/>
    </location>
</feature>
<reference evidence="9" key="1">
    <citation type="submission" date="2020-05" db="EMBL/GenBank/DDBJ databases">
        <title>Phylogenomic resolution of chytrid fungi.</title>
        <authorList>
            <person name="Stajich J.E."/>
            <person name="Amses K."/>
            <person name="Simmons R."/>
            <person name="Seto K."/>
            <person name="Myers J."/>
            <person name="Bonds A."/>
            <person name="Quandt C.A."/>
            <person name="Barry K."/>
            <person name="Liu P."/>
            <person name="Grigoriev I."/>
            <person name="Longcore J.E."/>
            <person name="James T.Y."/>
        </authorList>
    </citation>
    <scope>NUCLEOTIDE SEQUENCE</scope>
    <source>
        <strain evidence="9">JEL0513</strain>
    </source>
</reference>
<dbReference type="InterPro" id="IPR000577">
    <property type="entry name" value="Carb_kinase_FGGY"/>
</dbReference>
<keyword evidence="6" id="KW-0067">ATP-binding</keyword>
<dbReference type="GO" id="GO:0005524">
    <property type="term" value="F:ATP binding"/>
    <property type="evidence" value="ECO:0007669"/>
    <property type="project" value="UniProtKB-UniRule"/>
</dbReference>
<accession>A0AAD5SVC5</accession>
<name>A0AAD5SVC5_9FUNG</name>
<dbReference type="PANTHER" id="PTHR10196:SF57">
    <property type="entry name" value="XYLULOSE KINASE"/>
    <property type="match status" value="1"/>
</dbReference>
<keyword evidence="3 6" id="KW-0808">Transferase</keyword>
<evidence type="ECO:0000259" key="7">
    <source>
        <dbReference type="Pfam" id="PF00370"/>
    </source>
</evidence>
<protein>
    <recommendedName>
        <fullName evidence="6">Xylulose kinase</fullName>
        <ecNumber evidence="6">2.7.1.17</ecNumber>
    </recommendedName>
</protein>
<evidence type="ECO:0000256" key="2">
    <source>
        <dbReference type="ARBA" id="ARBA00022629"/>
    </source>
</evidence>
<dbReference type="EMBL" id="JADGJH010002105">
    <property type="protein sequence ID" value="KAJ3103452.1"/>
    <property type="molecule type" value="Genomic_DNA"/>
</dbReference>
<keyword evidence="2 6" id="KW-0859">Xylose metabolism</keyword>
<dbReference type="GO" id="GO:0005997">
    <property type="term" value="P:xylulose metabolic process"/>
    <property type="evidence" value="ECO:0007669"/>
    <property type="project" value="TreeGrafter"/>
</dbReference>
<comment type="catalytic activity">
    <reaction evidence="5 6">
        <text>D-xylulose + ATP = D-xylulose 5-phosphate + ADP + H(+)</text>
        <dbReference type="Rhea" id="RHEA:10964"/>
        <dbReference type="ChEBI" id="CHEBI:15378"/>
        <dbReference type="ChEBI" id="CHEBI:17140"/>
        <dbReference type="ChEBI" id="CHEBI:30616"/>
        <dbReference type="ChEBI" id="CHEBI:57737"/>
        <dbReference type="ChEBI" id="CHEBI:456216"/>
        <dbReference type="EC" id="2.7.1.17"/>
    </reaction>
</comment>
<dbReference type="InterPro" id="IPR018484">
    <property type="entry name" value="FGGY_N"/>
</dbReference>
<dbReference type="AlphaFoldDB" id="A0AAD5SVC5"/>
<dbReference type="CDD" id="cd07776">
    <property type="entry name" value="ASKHA_NBD_FGGY_SpXK-like"/>
    <property type="match status" value="1"/>
</dbReference>
<comment type="function">
    <text evidence="6">Highly specific D-xylulose kinase which participates in the catabolism of xylose. Xylose is a major component of hemicelluloses such as xylan. Most fungi utilize D-xylose via three enzymatic reactions, xylose reductase (XR), xylitol dehydrogenase (XDH), and xylulokinase, to form xylulose 5-phosphate, which enters pentose phosphate pathway.</text>
</comment>
<proteinExistence type="inferred from homology"/>
<dbReference type="Gene3D" id="3.30.420.40">
    <property type="match status" value="2"/>
</dbReference>
<evidence type="ECO:0000313" key="10">
    <source>
        <dbReference type="Proteomes" id="UP001211907"/>
    </source>
</evidence>
<feature type="domain" description="Carbohydrate kinase FGGY N-terminal" evidence="7">
    <location>
        <begin position="124"/>
        <end position="227"/>
    </location>
</feature>
<gene>
    <name evidence="9" type="ORF">HK100_004203</name>
</gene>
<dbReference type="EC" id="2.7.1.17" evidence="6"/>